<proteinExistence type="predicted"/>
<dbReference type="Proteomes" id="UP000886998">
    <property type="component" value="Unassembled WGS sequence"/>
</dbReference>
<gene>
    <name evidence="1" type="ORF">TNIN_148131</name>
</gene>
<reference evidence="1" key="1">
    <citation type="submission" date="2020-08" db="EMBL/GenBank/DDBJ databases">
        <title>Multicomponent nature underlies the extraordinary mechanical properties of spider dragline silk.</title>
        <authorList>
            <person name="Kono N."/>
            <person name="Nakamura H."/>
            <person name="Mori M."/>
            <person name="Yoshida Y."/>
            <person name="Ohtoshi R."/>
            <person name="Malay A.D."/>
            <person name="Moran D.A.P."/>
            <person name="Tomita M."/>
            <person name="Numata K."/>
            <person name="Arakawa K."/>
        </authorList>
    </citation>
    <scope>NUCLEOTIDE SEQUENCE</scope>
</reference>
<organism evidence="1 2">
    <name type="scientific">Trichonephila inaurata madagascariensis</name>
    <dbReference type="NCBI Taxonomy" id="2747483"/>
    <lineage>
        <taxon>Eukaryota</taxon>
        <taxon>Metazoa</taxon>
        <taxon>Ecdysozoa</taxon>
        <taxon>Arthropoda</taxon>
        <taxon>Chelicerata</taxon>
        <taxon>Arachnida</taxon>
        <taxon>Araneae</taxon>
        <taxon>Araneomorphae</taxon>
        <taxon>Entelegynae</taxon>
        <taxon>Araneoidea</taxon>
        <taxon>Nephilidae</taxon>
        <taxon>Trichonephila</taxon>
        <taxon>Trichonephila inaurata</taxon>
    </lineage>
</organism>
<name>A0A8X6YF10_9ARAC</name>
<accession>A0A8X6YF10</accession>
<dbReference type="PANTHER" id="PTHR46114">
    <property type="entry name" value="APPLE DOMAIN-CONTAINING PROTEIN"/>
    <property type="match status" value="1"/>
</dbReference>
<dbReference type="EMBL" id="BMAV01019029">
    <property type="protein sequence ID" value="GFY71695.1"/>
    <property type="molecule type" value="Genomic_DNA"/>
</dbReference>
<comment type="caution">
    <text evidence="1">The sequence shown here is derived from an EMBL/GenBank/DDBJ whole genome shotgun (WGS) entry which is preliminary data.</text>
</comment>
<protein>
    <submittedName>
        <fullName evidence="1">Uncharacterized protein</fullName>
    </submittedName>
</protein>
<evidence type="ECO:0000313" key="2">
    <source>
        <dbReference type="Proteomes" id="UP000886998"/>
    </source>
</evidence>
<sequence length="75" mass="9245">MSLEIHFSYFHLDFFPKNYGAVSYEHSERFHQDIETMEHRYQGHWDESMLAVYCWTAAKDTWTSTYKRQFKRKCP</sequence>
<dbReference type="AlphaFoldDB" id="A0A8X6YF10"/>
<dbReference type="PANTHER" id="PTHR46114:SF1">
    <property type="entry name" value="ZAD DOMAIN-CONTAINING PROTEIN"/>
    <property type="match status" value="1"/>
</dbReference>
<evidence type="ECO:0000313" key="1">
    <source>
        <dbReference type="EMBL" id="GFY71695.1"/>
    </source>
</evidence>
<dbReference type="OrthoDB" id="6721348at2759"/>
<keyword evidence="2" id="KW-1185">Reference proteome</keyword>